<protein>
    <submittedName>
        <fullName evidence="3">D-alanyl-D-alanine carboxypeptidase/D-alanyl-D-alanine-endopeptidase</fullName>
        <ecNumber evidence="3">3.4.16.4</ecNumber>
    </submittedName>
</protein>
<dbReference type="InterPro" id="IPR012338">
    <property type="entry name" value="Beta-lactam/transpept-like"/>
</dbReference>
<dbReference type="Gene3D" id="3.50.80.20">
    <property type="entry name" value="D-Ala-D-Ala carboxypeptidase C, peptidase S13"/>
    <property type="match status" value="1"/>
</dbReference>
<dbReference type="eggNOG" id="COG2027">
    <property type="taxonomic scope" value="Bacteria"/>
</dbReference>
<dbReference type="PANTHER" id="PTHR30023:SF0">
    <property type="entry name" value="PENICILLIN-SENSITIVE CARBOXYPEPTIDASE A"/>
    <property type="match status" value="1"/>
</dbReference>
<keyword evidence="4" id="KW-1185">Reference proteome</keyword>
<sequence length="474" mass="50564" precursor="true">MCGLMLLAGGTGAPSAGAQVPPAGQPGTPLPTTIRTALAQAQLPADSLYLWIAPAGGGEARLSHQAGQLAHPASLMKLVTSAAALQQLGRSFQWHTTLHLDGTPRQGVLAGSLHIKGGGDPKLVPERLWLLLRQVQQLGIDEIRGDIVLDRSAYALPEIDPAAFDGEPLKPYNVRPDALLVNYKSITLGFRPDPARGVASVSAEPALAGWTPPDSVRLSDGPCNDWRAGLQADFSSPQRWRLTGSYPLACGERNWPIAYNEPASYAARVIEAQWRALGGRLQGRVREGLVPAGLPETAAFLSPPLAEVMRDMNLHSNNQIAQQMLLALSPQLPATFEAARQPVANLLGAVGCDSAELRLDNGSGLSRDERITPRCLGRWLQWSWRQPWMPDLLGSLPLAGEGTARRAFSVAGRAHLKTGSLANVAAIAGVVHGADGQRQVVVAMLNHPQASRDGARQVLDAVLRWSVEEPTAPR</sequence>
<dbReference type="PANTHER" id="PTHR30023">
    <property type="entry name" value="D-ALANYL-D-ALANINE CARBOXYPEPTIDASE"/>
    <property type="match status" value="1"/>
</dbReference>
<evidence type="ECO:0000256" key="1">
    <source>
        <dbReference type="ARBA" id="ARBA00006096"/>
    </source>
</evidence>
<dbReference type="GO" id="GO:0000270">
    <property type="term" value="P:peptidoglycan metabolic process"/>
    <property type="evidence" value="ECO:0007669"/>
    <property type="project" value="TreeGrafter"/>
</dbReference>
<dbReference type="Pfam" id="PF02113">
    <property type="entry name" value="Peptidase_S13"/>
    <property type="match status" value="1"/>
</dbReference>
<dbReference type="GO" id="GO:0009002">
    <property type="term" value="F:serine-type D-Ala-D-Ala carboxypeptidase activity"/>
    <property type="evidence" value="ECO:0007669"/>
    <property type="project" value="UniProtKB-EC"/>
</dbReference>
<reference evidence="3 4" key="1">
    <citation type="submission" date="2008-03" db="EMBL/GenBank/DDBJ databases">
        <title>Complete sequence of Leptothrix cholodnii SP-6.</title>
        <authorList>
            <consortium name="US DOE Joint Genome Institute"/>
            <person name="Copeland A."/>
            <person name="Lucas S."/>
            <person name="Lapidus A."/>
            <person name="Glavina del Rio T."/>
            <person name="Dalin E."/>
            <person name="Tice H."/>
            <person name="Bruce D."/>
            <person name="Goodwin L."/>
            <person name="Pitluck S."/>
            <person name="Chertkov O."/>
            <person name="Brettin T."/>
            <person name="Detter J.C."/>
            <person name="Han C."/>
            <person name="Kuske C.R."/>
            <person name="Schmutz J."/>
            <person name="Larimer F."/>
            <person name="Land M."/>
            <person name="Hauser L."/>
            <person name="Kyrpides N."/>
            <person name="Lykidis A."/>
            <person name="Emerson D."/>
            <person name="Richardson P."/>
        </authorList>
    </citation>
    <scope>NUCLEOTIDE SEQUENCE [LARGE SCALE GENOMIC DNA]</scope>
    <source>
        <strain evidence="4">ATCC 51168 / LMG 8142 / SP-6</strain>
    </source>
</reference>
<dbReference type="EMBL" id="CP001013">
    <property type="protein sequence ID" value="ACB32644.1"/>
    <property type="molecule type" value="Genomic_DNA"/>
</dbReference>
<dbReference type="STRING" id="395495.Lcho_0369"/>
<gene>
    <name evidence="3" type="ordered locus">Lcho_0369</name>
</gene>
<name>B1XWZ8_LEPCP</name>
<dbReference type="AlphaFoldDB" id="B1XWZ8"/>
<dbReference type="NCBIfam" id="TIGR00666">
    <property type="entry name" value="PBP4"/>
    <property type="match status" value="1"/>
</dbReference>
<keyword evidence="2 3" id="KW-0378">Hydrolase</keyword>
<organism evidence="3 4">
    <name type="scientific">Leptothrix cholodnii (strain ATCC 51168 / LMG 8142 / SP-6)</name>
    <name type="common">Leptothrix discophora (strain SP-6)</name>
    <dbReference type="NCBI Taxonomy" id="395495"/>
    <lineage>
        <taxon>Bacteria</taxon>
        <taxon>Pseudomonadati</taxon>
        <taxon>Pseudomonadota</taxon>
        <taxon>Betaproteobacteria</taxon>
        <taxon>Burkholderiales</taxon>
        <taxon>Sphaerotilaceae</taxon>
        <taxon>Leptothrix</taxon>
    </lineage>
</organism>
<dbReference type="MEROPS" id="S13.003"/>
<evidence type="ECO:0000256" key="2">
    <source>
        <dbReference type="ARBA" id="ARBA00022801"/>
    </source>
</evidence>
<dbReference type="GO" id="GO:0006508">
    <property type="term" value="P:proteolysis"/>
    <property type="evidence" value="ECO:0007669"/>
    <property type="project" value="InterPro"/>
</dbReference>
<dbReference type="EC" id="3.4.16.4" evidence="3"/>
<dbReference type="KEGG" id="lch:Lcho_0369"/>
<dbReference type="SUPFAM" id="SSF56601">
    <property type="entry name" value="beta-lactamase/transpeptidase-like"/>
    <property type="match status" value="1"/>
</dbReference>
<accession>B1XWZ8</accession>
<comment type="similarity">
    <text evidence="1">Belongs to the peptidase S13 family.</text>
</comment>
<dbReference type="Proteomes" id="UP000001693">
    <property type="component" value="Chromosome"/>
</dbReference>
<keyword evidence="3" id="KW-0645">Protease</keyword>
<dbReference type="PRINTS" id="PR00922">
    <property type="entry name" value="DADACBPTASE3"/>
</dbReference>
<dbReference type="HOGENOM" id="CLU_017692_2_1_4"/>
<keyword evidence="3" id="KW-0121">Carboxypeptidase</keyword>
<dbReference type="Gene3D" id="3.40.710.10">
    <property type="entry name" value="DD-peptidase/beta-lactamase superfamily"/>
    <property type="match status" value="1"/>
</dbReference>
<proteinExistence type="inferred from homology"/>
<evidence type="ECO:0000313" key="4">
    <source>
        <dbReference type="Proteomes" id="UP000001693"/>
    </source>
</evidence>
<dbReference type="InterPro" id="IPR000667">
    <property type="entry name" value="Peptidase_S13"/>
</dbReference>
<evidence type="ECO:0000313" key="3">
    <source>
        <dbReference type="EMBL" id="ACB32644.1"/>
    </source>
</evidence>